<organism evidence="1 2">
    <name type="scientific">Portunus trituberculatus</name>
    <name type="common">Swimming crab</name>
    <name type="synonym">Neptunus trituberculatus</name>
    <dbReference type="NCBI Taxonomy" id="210409"/>
    <lineage>
        <taxon>Eukaryota</taxon>
        <taxon>Metazoa</taxon>
        <taxon>Ecdysozoa</taxon>
        <taxon>Arthropoda</taxon>
        <taxon>Crustacea</taxon>
        <taxon>Multicrustacea</taxon>
        <taxon>Malacostraca</taxon>
        <taxon>Eumalacostraca</taxon>
        <taxon>Eucarida</taxon>
        <taxon>Decapoda</taxon>
        <taxon>Pleocyemata</taxon>
        <taxon>Brachyura</taxon>
        <taxon>Eubrachyura</taxon>
        <taxon>Portunoidea</taxon>
        <taxon>Portunidae</taxon>
        <taxon>Portuninae</taxon>
        <taxon>Portunus</taxon>
    </lineage>
</organism>
<dbReference type="AlphaFoldDB" id="A0A5B7KG55"/>
<dbReference type="EMBL" id="VSRR010147237">
    <property type="protein sequence ID" value="MPD05697.1"/>
    <property type="molecule type" value="Genomic_DNA"/>
</dbReference>
<name>A0A5B7KG55_PORTR</name>
<comment type="caution">
    <text evidence="1">The sequence shown here is derived from an EMBL/GenBank/DDBJ whole genome shotgun (WGS) entry which is preliminary data.</text>
</comment>
<reference evidence="1 2" key="1">
    <citation type="submission" date="2019-05" db="EMBL/GenBank/DDBJ databases">
        <title>Another draft genome of Portunus trituberculatus and its Hox gene families provides insights of decapod evolution.</title>
        <authorList>
            <person name="Jeong J.-H."/>
            <person name="Song I."/>
            <person name="Kim S."/>
            <person name="Choi T."/>
            <person name="Kim D."/>
            <person name="Ryu S."/>
            <person name="Kim W."/>
        </authorList>
    </citation>
    <scope>NUCLEOTIDE SEQUENCE [LARGE SCALE GENOMIC DNA]</scope>
    <source>
        <tissue evidence="1">Muscle</tissue>
    </source>
</reference>
<accession>A0A5B7KG55</accession>
<protein>
    <submittedName>
        <fullName evidence="1">Uncharacterized protein</fullName>
    </submittedName>
</protein>
<gene>
    <name evidence="1" type="ORF">E2C01_101455</name>
</gene>
<sequence>MTCDISVTDASAGRNVAVTGVTSREGVAPVVAPFCGHGASRGNGAGGVYPSRFVTPPPHPSPVTPGERHIIILTLR</sequence>
<proteinExistence type="predicted"/>
<keyword evidence="2" id="KW-1185">Reference proteome</keyword>
<evidence type="ECO:0000313" key="2">
    <source>
        <dbReference type="Proteomes" id="UP000324222"/>
    </source>
</evidence>
<evidence type="ECO:0000313" key="1">
    <source>
        <dbReference type="EMBL" id="MPD05697.1"/>
    </source>
</evidence>
<dbReference type="Proteomes" id="UP000324222">
    <property type="component" value="Unassembled WGS sequence"/>
</dbReference>